<accession>A0A182IMI8</accession>
<name>A0A182IMI8_ANOAO</name>
<keyword evidence="2" id="KW-0812">Transmembrane</keyword>
<protein>
    <submittedName>
        <fullName evidence="3">Uncharacterized protein</fullName>
    </submittedName>
</protein>
<feature type="region of interest" description="Disordered" evidence="1">
    <location>
        <begin position="215"/>
        <end position="259"/>
    </location>
</feature>
<organism evidence="3">
    <name type="scientific">Anopheles atroparvus</name>
    <name type="common">European mosquito</name>
    <dbReference type="NCBI Taxonomy" id="41427"/>
    <lineage>
        <taxon>Eukaryota</taxon>
        <taxon>Metazoa</taxon>
        <taxon>Ecdysozoa</taxon>
        <taxon>Arthropoda</taxon>
        <taxon>Hexapoda</taxon>
        <taxon>Insecta</taxon>
        <taxon>Pterygota</taxon>
        <taxon>Neoptera</taxon>
        <taxon>Endopterygota</taxon>
        <taxon>Diptera</taxon>
        <taxon>Nematocera</taxon>
        <taxon>Culicoidea</taxon>
        <taxon>Culicidae</taxon>
        <taxon>Anophelinae</taxon>
        <taxon>Anopheles</taxon>
    </lineage>
</organism>
<sequence>MVGGGRRTEGNSSDGGRGGEPRGRLVRAFRRFPTGTAGGEGGSGGRDDDESSGGGGGGGGGGGDSRIDHGVTRNFHAASRKGADRGDVLGRSVASGEVGLLVVAVRFEFLSCVPDPSTPWGDAPTTAFTTDDDDDGGTAGGGVTTQPANGSITMVAVLLWSELRVAGLLLFSVTEWNVVVLVVVVVVWVLVVVVEAAAGAIVRALVSTHPAACLSGATGDRDDADDDDDDDAKDDEGSDVDADDDEDNDGTTDSSFGGACGGGFDVVQRFDRRQRRTILELNEAAQSGGGRSYPGQLLARAGTDKLLPVDLQSTQKAYH</sequence>
<proteinExistence type="predicted"/>
<keyword evidence="2" id="KW-1133">Transmembrane helix</keyword>
<feature type="region of interest" description="Disordered" evidence="1">
    <location>
        <begin position="1"/>
        <end position="70"/>
    </location>
</feature>
<evidence type="ECO:0000256" key="1">
    <source>
        <dbReference type="SAM" id="MobiDB-lite"/>
    </source>
</evidence>
<reference evidence="3" key="1">
    <citation type="submission" date="2022-08" db="UniProtKB">
        <authorList>
            <consortium name="EnsemblMetazoa"/>
        </authorList>
    </citation>
    <scope>IDENTIFICATION</scope>
    <source>
        <strain evidence="3">EBRO</strain>
    </source>
</reference>
<feature type="compositionally biased region" description="Gly residues" evidence="1">
    <location>
        <begin position="52"/>
        <end position="64"/>
    </location>
</feature>
<feature type="compositionally biased region" description="Acidic residues" evidence="1">
    <location>
        <begin position="222"/>
        <end position="250"/>
    </location>
</feature>
<evidence type="ECO:0000256" key="2">
    <source>
        <dbReference type="SAM" id="Phobius"/>
    </source>
</evidence>
<dbReference type="EnsemblMetazoa" id="AATE001945-RA">
    <property type="protein sequence ID" value="AATE001945-PA.1"/>
    <property type="gene ID" value="AATE001945"/>
</dbReference>
<keyword evidence="2" id="KW-0472">Membrane</keyword>
<feature type="transmembrane region" description="Helical" evidence="2">
    <location>
        <begin position="179"/>
        <end position="202"/>
    </location>
</feature>
<dbReference type="AlphaFoldDB" id="A0A182IMI8"/>
<dbReference type="VEuPathDB" id="VectorBase:AATE001945"/>
<evidence type="ECO:0000313" key="3">
    <source>
        <dbReference type="EnsemblMetazoa" id="AATE001945-PA.1"/>
    </source>
</evidence>